<keyword evidence="3" id="KW-1185">Reference proteome</keyword>
<evidence type="ECO:0000259" key="1">
    <source>
        <dbReference type="Pfam" id="PF13276"/>
    </source>
</evidence>
<dbReference type="Pfam" id="PF13276">
    <property type="entry name" value="HTH_21"/>
    <property type="match status" value="1"/>
</dbReference>
<gene>
    <name evidence="2" type="ORF">GDS87_11135</name>
</gene>
<dbReference type="InterPro" id="IPR025948">
    <property type="entry name" value="HTH-like_dom"/>
</dbReference>
<sequence>MCRVLKVPKSTYYQSFHKKPSVYEVENKKITGRICAIHKESDGRYGAPKIHAQLLKEGVKVSIKRVQRLMKKAGIRSNITKKYRPTPTQKPVVIRWRVFDFIGFLRIIETKGDDSKLIEKNVNTEVSGDIIVTHLIGQIKIEDVNDWFNGFEKVCWQFISGGREYKLLVDRKGYIPDHFSVQKEWKDKFFNYTILKHSKAIAFLLEEGEIMNHLKQSNTKGSIEFFDNYEQAFKWLRDFK</sequence>
<organism evidence="2 3">
    <name type="scientific">Lysinibacillus pakistanensis</name>
    <dbReference type="NCBI Taxonomy" id="759811"/>
    <lineage>
        <taxon>Bacteria</taxon>
        <taxon>Bacillati</taxon>
        <taxon>Bacillota</taxon>
        <taxon>Bacilli</taxon>
        <taxon>Bacillales</taxon>
        <taxon>Bacillaceae</taxon>
        <taxon>Lysinibacillus</taxon>
    </lineage>
</organism>
<reference evidence="2 3" key="1">
    <citation type="submission" date="2019-11" db="EMBL/GenBank/DDBJ databases">
        <title>Whole Genome Sequencing and Comparative Genomic Analyses of Lysinibacillus pakistanensis LZH-9, a Halotolerant Strain with Excellent COD Removal Capability.</title>
        <authorList>
            <person name="Zhou H."/>
        </authorList>
    </citation>
    <scope>NUCLEOTIDE SEQUENCE [LARGE SCALE GENOMIC DNA]</scope>
    <source>
        <strain evidence="2 3">LZH-9</strain>
    </source>
</reference>
<evidence type="ECO:0000313" key="3">
    <source>
        <dbReference type="Proteomes" id="UP000373269"/>
    </source>
</evidence>
<dbReference type="InterPro" id="IPR050900">
    <property type="entry name" value="Transposase_IS3/IS150/IS904"/>
</dbReference>
<dbReference type="Proteomes" id="UP000373269">
    <property type="component" value="Chromosome"/>
</dbReference>
<dbReference type="PANTHER" id="PTHR46889:SF5">
    <property type="entry name" value="INTEGRASE PROTEIN"/>
    <property type="match status" value="1"/>
</dbReference>
<evidence type="ECO:0000313" key="2">
    <source>
        <dbReference type="EMBL" id="QGG51473.1"/>
    </source>
</evidence>
<dbReference type="InterPro" id="IPR036513">
    <property type="entry name" value="STAS_dom_sf"/>
</dbReference>
<dbReference type="SUPFAM" id="SSF52091">
    <property type="entry name" value="SpoIIaa-like"/>
    <property type="match status" value="1"/>
</dbReference>
<proteinExistence type="predicted"/>
<protein>
    <submittedName>
        <fullName evidence="2">IS3 family transposase</fullName>
    </submittedName>
</protein>
<accession>A0ABX6DES7</accession>
<name>A0ABX6DES7_9BACI</name>
<dbReference type="EMBL" id="CP045835">
    <property type="protein sequence ID" value="QGG51473.1"/>
    <property type="molecule type" value="Genomic_DNA"/>
</dbReference>
<dbReference type="PANTHER" id="PTHR46889">
    <property type="entry name" value="TRANSPOSASE INSF FOR INSERTION SEQUENCE IS3B-RELATED"/>
    <property type="match status" value="1"/>
</dbReference>
<feature type="domain" description="HTH-like" evidence="1">
    <location>
        <begin position="29"/>
        <end position="83"/>
    </location>
</feature>